<gene>
    <name evidence="19" type="primary">feoB</name>
    <name evidence="19" type="ORF">GMB86_13785</name>
</gene>
<feature type="binding site" evidence="15">
    <location>
        <begin position="111"/>
        <end position="114"/>
    </location>
    <ligand>
        <name>GTP</name>
        <dbReference type="ChEBI" id="CHEBI:37565"/>
        <label>1</label>
    </ligand>
</feature>
<evidence type="ECO:0000256" key="16">
    <source>
        <dbReference type="PIRSR" id="PIRSR603373-2"/>
    </source>
</evidence>
<keyword evidence="10" id="KW-0406">Ion transport</keyword>
<evidence type="ECO:0000256" key="5">
    <source>
        <dbReference type="ARBA" id="ARBA00022496"/>
    </source>
</evidence>
<evidence type="ECO:0000256" key="3">
    <source>
        <dbReference type="ARBA" id="ARBA00022448"/>
    </source>
</evidence>
<feature type="transmembrane region" description="Helical" evidence="17">
    <location>
        <begin position="420"/>
        <end position="446"/>
    </location>
</feature>
<dbReference type="PROSITE" id="PS51711">
    <property type="entry name" value="G_FEOB"/>
    <property type="match status" value="1"/>
</dbReference>
<evidence type="ECO:0000256" key="8">
    <source>
        <dbReference type="ARBA" id="ARBA00022989"/>
    </source>
</evidence>
<dbReference type="OrthoDB" id="9809127at2"/>
<accession>A0A6N8CS88</accession>
<evidence type="ECO:0000256" key="4">
    <source>
        <dbReference type="ARBA" id="ARBA00022475"/>
    </source>
</evidence>
<keyword evidence="9 17" id="KW-0408">Iron</keyword>
<organism evidence="19 20">
    <name type="scientific">Terrilactibacillus tamarindi</name>
    <dbReference type="NCBI Taxonomy" id="2599694"/>
    <lineage>
        <taxon>Bacteria</taxon>
        <taxon>Bacillati</taxon>
        <taxon>Bacillota</taxon>
        <taxon>Bacilli</taxon>
        <taxon>Bacillales</taxon>
        <taxon>Bacillaceae</taxon>
        <taxon>Terrilactibacillus</taxon>
    </lineage>
</organism>
<evidence type="ECO:0000256" key="12">
    <source>
        <dbReference type="ARBA" id="ARBA00023136"/>
    </source>
</evidence>
<evidence type="ECO:0000256" key="13">
    <source>
        <dbReference type="ARBA" id="ARBA00031200"/>
    </source>
</evidence>
<feature type="binding site" evidence="16">
    <location>
        <position position="21"/>
    </location>
    <ligand>
        <name>Mg(2+)</name>
        <dbReference type="ChEBI" id="CHEBI:18420"/>
        <label>2</label>
    </ligand>
</feature>
<evidence type="ECO:0000256" key="15">
    <source>
        <dbReference type="PIRSR" id="PIRSR603373-1"/>
    </source>
</evidence>
<evidence type="ECO:0000259" key="18">
    <source>
        <dbReference type="PROSITE" id="PS51711"/>
    </source>
</evidence>
<feature type="transmembrane region" description="Helical" evidence="17">
    <location>
        <begin position="452"/>
        <end position="472"/>
    </location>
</feature>
<evidence type="ECO:0000256" key="11">
    <source>
        <dbReference type="ARBA" id="ARBA00023134"/>
    </source>
</evidence>
<keyword evidence="16" id="KW-0460">Magnesium</keyword>
<comment type="subcellular location">
    <subcellularLocation>
        <location evidence="2 17">Cell membrane</location>
        <topology evidence="2 17">Multi-pass membrane protein</topology>
    </subcellularLocation>
</comment>
<dbReference type="EMBL" id="WNHB01000026">
    <property type="protein sequence ID" value="MTT33079.1"/>
    <property type="molecule type" value="Genomic_DNA"/>
</dbReference>
<evidence type="ECO:0000256" key="2">
    <source>
        <dbReference type="ARBA" id="ARBA00004651"/>
    </source>
</evidence>
<dbReference type="Pfam" id="PF02421">
    <property type="entry name" value="FeoB_N"/>
    <property type="match status" value="1"/>
</dbReference>
<sequence>MEVALLGNPNTGKTSLFNELTGSYEYVGNWTGVTVDKKVGTLKKQMGQLIDLPGVYALNPISKDEGIASQYLLENRFTSALNIVDASQLSRNLHLTVQLLEFGKPLVIGLNMVDVAKSRGIAIDVNQLSEELNVPVLPIVARTGKGCHDILNYFSLKNQHVSHFTIDYGEKIEKAIENISDLLHEEQLNHRWLALQLLQGNRVVLDHIKINKGIDIERIQRIIQELDKHIEEVEKCSLVRTIYSKRKHIIDDILSKVITREKKSDLTFTDSIDSIVTNKFLGIPIFLGIMYFIFHMTFNWIGTPVSDWLDGFFSGPLSGWIGQGLQVVHATPFIRALVLNGLVAGVGGVIVFVPQMIVLFFFISLIEDSGYMARVALVMDRIMQAAGLNGKSFIPLVIGFGCNIPGIMAARSIEQPKERLITVLITPLMSCSARLAVYSLFAGAFFAKYQALVVLSLYVLGILLALVMAKIFSLFFKHEHSVFVVELPPYRIPNAKTLFRSTWDKSKGFVKKATTFILGGTVVIWLLSYAGPHGLNVDIDHSFLALVCGYIAPLVAPLGFGTWQAATALVSGFLAKEAVVSTMSIVYHAPHSGTLTGVISQAFTPLQAYTFMVFSLLYIPCLSTVPAIYKEVGTRKLTWFTVTYCVVLAYIVSLVIYQGGRLMGF</sequence>
<feature type="binding site" evidence="16">
    <location>
        <position position="18"/>
    </location>
    <ligand>
        <name>Mg(2+)</name>
        <dbReference type="ChEBI" id="CHEBI:18420"/>
        <label>2</label>
    </ligand>
</feature>
<evidence type="ECO:0000256" key="14">
    <source>
        <dbReference type="NCBIfam" id="TIGR00437"/>
    </source>
</evidence>
<evidence type="ECO:0000256" key="7">
    <source>
        <dbReference type="ARBA" id="ARBA00022741"/>
    </source>
</evidence>
<dbReference type="Pfam" id="PF07670">
    <property type="entry name" value="Gate"/>
    <property type="match status" value="2"/>
</dbReference>
<keyword evidence="5 17" id="KW-0410">Iron transport</keyword>
<feature type="transmembrane region" description="Helical" evidence="17">
    <location>
        <begin position="609"/>
        <end position="629"/>
    </location>
</feature>
<proteinExistence type="inferred from homology"/>
<feature type="binding site" evidence="16">
    <location>
        <position position="22"/>
    </location>
    <ligand>
        <name>Mg(2+)</name>
        <dbReference type="ChEBI" id="CHEBI:18420"/>
        <label>1</label>
    </ligand>
</feature>
<dbReference type="InterPro" id="IPR003373">
    <property type="entry name" value="Fe2_transport_prot-B"/>
</dbReference>
<evidence type="ECO:0000256" key="10">
    <source>
        <dbReference type="ARBA" id="ARBA00023065"/>
    </source>
</evidence>
<dbReference type="InterPro" id="IPR030389">
    <property type="entry name" value="G_FEOB_dom"/>
</dbReference>
<feature type="transmembrane region" description="Helical" evidence="17">
    <location>
        <begin position="342"/>
        <end position="366"/>
    </location>
</feature>
<feature type="transmembrane region" description="Helical" evidence="17">
    <location>
        <begin position="543"/>
        <end position="561"/>
    </location>
</feature>
<keyword evidence="6 17" id="KW-0812">Transmembrane</keyword>
<reference evidence="19 20" key="1">
    <citation type="submission" date="2019-11" db="EMBL/GenBank/DDBJ databases">
        <title>Terrilactibacillus tamarindus sp. nov. BCM23-1 isolated from bark of Tamarindus indica.</title>
        <authorList>
            <person name="Kingkaew E."/>
            <person name="Tanasupawat S."/>
        </authorList>
    </citation>
    <scope>NUCLEOTIDE SEQUENCE [LARGE SCALE GENOMIC DNA]</scope>
    <source>
        <strain evidence="19 20">BCM23-1</strain>
    </source>
</reference>
<dbReference type="SUPFAM" id="SSF52540">
    <property type="entry name" value="P-loop containing nucleoside triphosphate hydrolases"/>
    <property type="match status" value="1"/>
</dbReference>
<dbReference type="InterPro" id="IPR041069">
    <property type="entry name" value="FeoB_Cyto"/>
</dbReference>
<comment type="similarity">
    <text evidence="17">Belongs to the TRAFAC class TrmE-Era-EngA-EngB-Septin-like GTPase superfamily. FeoB GTPase (TC 9.A.8) family.</text>
</comment>
<keyword evidence="20" id="KW-1185">Reference proteome</keyword>
<feature type="transmembrane region" description="Helical" evidence="17">
    <location>
        <begin position="641"/>
        <end position="660"/>
    </location>
</feature>
<dbReference type="PANTHER" id="PTHR43185:SF1">
    <property type="entry name" value="FE(2+) TRANSPORTER FEOB"/>
    <property type="match status" value="1"/>
</dbReference>
<comment type="function">
    <text evidence="1 17">Probable transporter of a GTP-driven Fe(2+) uptake system.</text>
</comment>
<feature type="binding site" evidence="15">
    <location>
        <begin position="51"/>
        <end position="54"/>
    </location>
    <ligand>
        <name>GTP</name>
        <dbReference type="ChEBI" id="CHEBI:37565"/>
        <label>1</label>
    </ligand>
</feature>
<dbReference type="AlphaFoldDB" id="A0A6N8CS88"/>
<dbReference type="InterPro" id="IPR050860">
    <property type="entry name" value="FeoB_GTPase"/>
</dbReference>
<evidence type="ECO:0000256" key="17">
    <source>
        <dbReference type="RuleBase" id="RU362098"/>
    </source>
</evidence>
<comment type="caution">
    <text evidence="19">The sequence shown here is derived from an EMBL/GenBank/DDBJ whole genome shotgun (WGS) entry which is preliminary data.</text>
</comment>
<evidence type="ECO:0000256" key="9">
    <source>
        <dbReference type="ARBA" id="ARBA00023004"/>
    </source>
</evidence>
<dbReference type="InterPro" id="IPR011640">
    <property type="entry name" value="Fe2_transport_prot_B_C"/>
</dbReference>
<feature type="transmembrane region" description="Helical" evidence="17">
    <location>
        <begin position="280"/>
        <end position="301"/>
    </location>
</feature>
<dbReference type="GO" id="GO:0005886">
    <property type="term" value="C:plasma membrane"/>
    <property type="evidence" value="ECO:0007669"/>
    <property type="project" value="UniProtKB-SubCell"/>
</dbReference>
<dbReference type="CDD" id="cd01879">
    <property type="entry name" value="FeoB"/>
    <property type="match status" value="1"/>
</dbReference>
<evidence type="ECO:0000256" key="1">
    <source>
        <dbReference type="ARBA" id="ARBA00003926"/>
    </source>
</evidence>
<feature type="transmembrane region" description="Helical" evidence="17">
    <location>
        <begin position="513"/>
        <end position="531"/>
    </location>
</feature>
<dbReference type="RefSeq" id="WP_155220876.1">
    <property type="nucleotide sequence ID" value="NZ_WNHB01000026.1"/>
</dbReference>
<keyword evidence="3 17" id="KW-0813">Transport</keyword>
<dbReference type="Pfam" id="PF07664">
    <property type="entry name" value="FeoB_C"/>
    <property type="match status" value="1"/>
</dbReference>
<dbReference type="PANTHER" id="PTHR43185">
    <property type="entry name" value="FERROUS IRON TRANSPORT PROTEIN B"/>
    <property type="match status" value="1"/>
</dbReference>
<keyword evidence="4" id="KW-1003">Cell membrane</keyword>
<dbReference type="GO" id="GO:0046872">
    <property type="term" value="F:metal ion binding"/>
    <property type="evidence" value="ECO:0007669"/>
    <property type="project" value="UniProtKB-KW"/>
</dbReference>
<dbReference type="NCBIfam" id="TIGR00437">
    <property type="entry name" value="feoB"/>
    <property type="match status" value="1"/>
</dbReference>
<evidence type="ECO:0000313" key="19">
    <source>
        <dbReference type="EMBL" id="MTT33079.1"/>
    </source>
</evidence>
<keyword evidence="16" id="KW-0479">Metal-binding</keyword>
<feature type="domain" description="FeoB-type G" evidence="18">
    <location>
        <begin position="1"/>
        <end position="160"/>
    </location>
</feature>
<keyword evidence="7 15" id="KW-0547">Nucleotide-binding</keyword>
<name>A0A6N8CS88_9BACI</name>
<keyword evidence="8 17" id="KW-1133">Transmembrane helix</keyword>
<dbReference type="Pfam" id="PF17910">
    <property type="entry name" value="FeoB_Cyto"/>
    <property type="match status" value="1"/>
</dbReference>
<evidence type="ECO:0000256" key="6">
    <source>
        <dbReference type="ARBA" id="ARBA00022692"/>
    </source>
</evidence>
<dbReference type="InterPro" id="IPR027417">
    <property type="entry name" value="P-loop_NTPase"/>
</dbReference>
<dbReference type="GO" id="GO:0015093">
    <property type="term" value="F:ferrous iron transmembrane transporter activity"/>
    <property type="evidence" value="ECO:0007669"/>
    <property type="project" value="UniProtKB-UniRule"/>
</dbReference>
<dbReference type="Gene3D" id="1.10.287.1770">
    <property type="match status" value="1"/>
</dbReference>
<dbReference type="InterPro" id="IPR011642">
    <property type="entry name" value="Gate_dom"/>
</dbReference>
<keyword evidence="12 17" id="KW-0472">Membrane</keyword>
<keyword evidence="11 15" id="KW-0342">GTP-binding</keyword>
<dbReference type="GO" id="GO:0005525">
    <property type="term" value="F:GTP binding"/>
    <property type="evidence" value="ECO:0007669"/>
    <property type="project" value="UniProtKB-KW"/>
</dbReference>
<dbReference type="Gene3D" id="3.40.50.300">
    <property type="entry name" value="P-loop containing nucleotide triphosphate hydrolases"/>
    <property type="match status" value="1"/>
</dbReference>
<dbReference type="Proteomes" id="UP000440978">
    <property type="component" value="Unassembled WGS sequence"/>
</dbReference>
<feature type="binding site" evidence="15">
    <location>
        <begin position="32"/>
        <end position="36"/>
    </location>
    <ligand>
        <name>GTP</name>
        <dbReference type="ChEBI" id="CHEBI:37565"/>
        <label>1</label>
    </ligand>
</feature>
<protein>
    <recommendedName>
        <fullName evidence="13 14">Ferrous iron transport protein B</fullName>
    </recommendedName>
</protein>
<feature type="binding site" evidence="15">
    <location>
        <begin position="7"/>
        <end position="14"/>
    </location>
    <ligand>
        <name>GTP</name>
        <dbReference type="ChEBI" id="CHEBI:37565"/>
        <label>1</label>
    </ligand>
</feature>
<evidence type="ECO:0000313" key="20">
    <source>
        <dbReference type="Proteomes" id="UP000440978"/>
    </source>
</evidence>